<comment type="catalytic activity">
    <reaction evidence="8">
        <text>N-terminal S-1,2-diacyl-sn-glyceryl-L-cysteinyl-[lipoprotein] + a glycerophospholipid = N-acyl-S-1,2-diacyl-sn-glyceryl-L-cysteinyl-[lipoprotein] + a 2-acyl-sn-glycero-3-phospholipid + H(+)</text>
        <dbReference type="Rhea" id="RHEA:48228"/>
        <dbReference type="Rhea" id="RHEA-COMP:14681"/>
        <dbReference type="Rhea" id="RHEA-COMP:14684"/>
        <dbReference type="ChEBI" id="CHEBI:15378"/>
        <dbReference type="ChEBI" id="CHEBI:136912"/>
        <dbReference type="ChEBI" id="CHEBI:140656"/>
        <dbReference type="ChEBI" id="CHEBI:140657"/>
        <dbReference type="ChEBI" id="CHEBI:140660"/>
        <dbReference type="EC" id="2.3.1.269"/>
    </reaction>
</comment>
<evidence type="ECO:0000256" key="8">
    <source>
        <dbReference type="HAMAP-Rule" id="MF_01148"/>
    </source>
</evidence>
<keyword evidence="6 8" id="KW-0472">Membrane</keyword>
<keyword evidence="2 8" id="KW-1003">Cell membrane</keyword>
<dbReference type="EMBL" id="JADWDC010000011">
    <property type="protein sequence ID" value="MCC0176695.1"/>
    <property type="molecule type" value="Genomic_DNA"/>
</dbReference>
<feature type="domain" description="CN hydrolase" evidence="9">
    <location>
        <begin position="227"/>
        <end position="470"/>
    </location>
</feature>
<dbReference type="AlphaFoldDB" id="A0A964FEI4"/>
<dbReference type="Pfam" id="PF20154">
    <property type="entry name" value="LNT_N"/>
    <property type="match status" value="1"/>
</dbReference>
<dbReference type="Proteomes" id="UP000729733">
    <property type="component" value="Unassembled WGS sequence"/>
</dbReference>
<dbReference type="EC" id="2.3.1.269" evidence="8"/>
<dbReference type="PANTHER" id="PTHR38686">
    <property type="entry name" value="APOLIPOPROTEIN N-ACYLTRANSFERASE"/>
    <property type="match status" value="1"/>
</dbReference>
<evidence type="ECO:0000259" key="9">
    <source>
        <dbReference type="PROSITE" id="PS50263"/>
    </source>
</evidence>
<keyword evidence="5 8" id="KW-1133">Transmembrane helix</keyword>
<keyword evidence="7 8" id="KW-0012">Acyltransferase</keyword>
<comment type="similarity">
    <text evidence="8">Belongs to the CN hydrolase family. Apolipoprotein N-acyltransferase subfamily.</text>
</comment>
<dbReference type="InterPro" id="IPR004563">
    <property type="entry name" value="Apolipo_AcylTrfase"/>
</dbReference>
<dbReference type="SUPFAM" id="SSF56317">
    <property type="entry name" value="Carbon-nitrogen hydrolase"/>
    <property type="match status" value="1"/>
</dbReference>
<feature type="transmembrane region" description="Helical" evidence="8">
    <location>
        <begin position="155"/>
        <end position="177"/>
    </location>
</feature>
<keyword evidence="11" id="KW-1185">Reference proteome</keyword>
<reference evidence="10" key="1">
    <citation type="journal article" date="2021" name="Antonie Van Leeuwenhoek">
        <title>Draft genome and description of Waterburya agarophytonicola gen. nov. sp. nov. (Pleurocapsales, Cyanobacteria): a seaweed symbiont.</title>
        <authorList>
            <person name="Bonthond G."/>
            <person name="Shalygin S."/>
            <person name="Bayer T."/>
            <person name="Weinberger F."/>
        </authorList>
    </citation>
    <scope>NUCLEOTIDE SEQUENCE</scope>
    <source>
        <strain evidence="10">KI4</strain>
    </source>
</reference>
<evidence type="ECO:0000256" key="4">
    <source>
        <dbReference type="ARBA" id="ARBA00022692"/>
    </source>
</evidence>
<evidence type="ECO:0000256" key="1">
    <source>
        <dbReference type="ARBA" id="ARBA00004651"/>
    </source>
</evidence>
<dbReference type="PANTHER" id="PTHR38686:SF1">
    <property type="entry name" value="APOLIPOPROTEIN N-ACYLTRANSFERASE"/>
    <property type="match status" value="1"/>
</dbReference>
<dbReference type="GO" id="GO:0042158">
    <property type="term" value="P:lipoprotein biosynthetic process"/>
    <property type="evidence" value="ECO:0007669"/>
    <property type="project" value="UniProtKB-UniRule"/>
</dbReference>
<comment type="pathway">
    <text evidence="8">Protein modification; lipoprotein biosynthesis (N-acyl transfer).</text>
</comment>
<comment type="subcellular location">
    <subcellularLocation>
        <location evidence="1 8">Cell membrane</location>
        <topology evidence="1 8">Multi-pass membrane protein</topology>
    </subcellularLocation>
</comment>
<gene>
    <name evidence="8 10" type="primary">lnt</name>
    <name evidence="10" type="ORF">I4641_06845</name>
</gene>
<keyword evidence="4 8" id="KW-0812">Transmembrane</keyword>
<evidence type="ECO:0000313" key="11">
    <source>
        <dbReference type="Proteomes" id="UP000729733"/>
    </source>
</evidence>
<feature type="transmembrane region" description="Helical" evidence="8">
    <location>
        <begin position="66"/>
        <end position="99"/>
    </location>
</feature>
<feature type="transmembrane region" description="Helical" evidence="8">
    <location>
        <begin position="478"/>
        <end position="496"/>
    </location>
</feature>
<accession>A0A964FEI4</accession>
<comment type="caution">
    <text evidence="10">The sequence shown here is derived from an EMBL/GenBank/DDBJ whole genome shotgun (WGS) entry which is preliminary data.</text>
</comment>
<dbReference type="CDD" id="cd07571">
    <property type="entry name" value="ALP_N-acyl_transferase"/>
    <property type="match status" value="1"/>
</dbReference>
<dbReference type="InterPro" id="IPR036526">
    <property type="entry name" value="C-N_Hydrolase_sf"/>
</dbReference>
<proteinExistence type="inferred from homology"/>
<dbReference type="InterPro" id="IPR003010">
    <property type="entry name" value="C-N_Hydrolase"/>
</dbReference>
<dbReference type="InterPro" id="IPR045378">
    <property type="entry name" value="LNT_N"/>
</dbReference>
<organism evidence="10 11">
    <name type="scientific">Waterburya agarophytonicola KI4</name>
    <dbReference type="NCBI Taxonomy" id="2874699"/>
    <lineage>
        <taxon>Bacteria</taxon>
        <taxon>Bacillati</taxon>
        <taxon>Cyanobacteriota</taxon>
        <taxon>Cyanophyceae</taxon>
        <taxon>Pleurocapsales</taxon>
        <taxon>Hyellaceae</taxon>
        <taxon>Waterburya</taxon>
        <taxon>Waterburya agarophytonicola</taxon>
    </lineage>
</organism>
<feature type="transmembrane region" description="Helical" evidence="8">
    <location>
        <begin position="189"/>
        <end position="210"/>
    </location>
</feature>
<dbReference type="GO" id="GO:0016410">
    <property type="term" value="F:N-acyltransferase activity"/>
    <property type="evidence" value="ECO:0007669"/>
    <property type="project" value="UniProtKB-UniRule"/>
</dbReference>
<evidence type="ECO:0000256" key="7">
    <source>
        <dbReference type="ARBA" id="ARBA00023315"/>
    </source>
</evidence>
<evidence type="ECO:0000313" key="10">
    <source>
        <dbReference type="EMBL" id="MCC0176695.1"/>
    </source>
</evidence>
<evidence type="ECO:0000256" key="6">
    <source>
        <dbReference type="ARBA" id="ARBA00023136"/>
    </source>
</evidence>
<dbReference type="Pfam" id="PF00795">
    <property type="entry name" value="CN_hydrolase"/>
    <property type="match status" value="1"/>
</dbReference>
<evidence type="ECO:0000256" key="5">
    <source>
        <dbReference type="ARBA" id="ARBA00022989"/>
    </source>
</evidence>
<feature type="transmembrane region" description="Helical" evidence="8">
    <location>
        <begin position="6"/>
        <end position="25"/>
    </location>
</feature>
<name>A0A964FEI4_9CYAN</name>
<feature type="transmembrane region" description="Helical" evidence="8">
    <location>
        <begin position="111"/>
        <end position="135"/>
    </location>
</feature>
<dbReference type="NCBIfam" id="TIGR00546">
    <property type="entry name" value="lnt"/>
    <property type="match status" value="1"/>
</dbReference>
<protein>
    <recommendedName>
        <fullName evidence="8">Apolipoprotein N-acyltransferase</fullName>
        <shortName evidence="8">ALP N-acyltransferase</shortName>
        <ecNumber evidence="8">2.3.1.269</ecNumber>
    </recommendedName>
</protein>
<dbReference type="PROSITE" id="PS50263">
    <property type="entry name" value="CN_HYDROLASE"/>
    <property type="match status" value="1"/>
</dbReference>
<dbReference type="GO" id="GO:0005886">
    <property type="term" value="C:plasma membrane"/>
    <property type="evidence" value="ECO:0007669"/>
    <property type="project" value="UniProtKB-SubCell"/>
</dbReference>
<feature type="transmembrane region" description="Helical" evidence="8">
    <location>
        <begin position="34"/>
        <end position="54"/>
    </location>
</feature>
<comment type="function">
    <text evidence="8">Catalyzes the phospholipid dependent N-acylation of the N-terminal cysteine of apolipoprotein, the last step in lipoprotein maturation.</text>
</comment>
<dbReference type="Gene3D" id="3.60.110.10">
    <property type="entry name" value="Carbon-nitrogen hydrolase"/>
    <property type="match status" value="1"/>
</dbReference>
<evidence type="ECO:0000256" key="3">
    <source>
        <dbReference type="ARBA" id="ARBA00022679"/>
    </source>
</evidence>
<keyword evidence="3 8" id="KW-0808">Transferase</keyword>
<evidence type="ECO:0000256" key="2">
    <source>
        <dbReference type="ARBA" id="ARBA00022475"/>
    </source>
</evidence>
<sequence length="503" mass="56871">MGLAPAPFNAWYFAWFALAPLWILIRQQKFTKQIALLALSWGIGYDGLALSWITGVHPLTWMGVPWLASLLIAIFCWIFITLWGTGIVVFWGIIIGFINQRISKKNLSDNLFLVLIATALWCGLETLWSHTPLWWPAIAYTQSPHNLAILQLNKLSGVNTVTAIIVAVNCLLGEAFLYWHNSNNFKNKFILLSSPLTIIIISHLGGYYLYQIPVSQDDLQPLKIGIVQGNIANEIKLFSRGWRKAIAGYTSGYQRLAKQGVDVVLTPETALPFYWQDILDNSSFYQAVIKEKVPAWVGANGRKAKSYTNSIFTLMGEGKTYSRYDKYKLVPLGEYIPFESILGKLIDRLSPLDAHLAAGKSNQIFDTPFGKAIIAICYESAFPQHFLRQAKAGGEFIITASNNAHYSTTMPAQHHALDVMRAIESDRWAARATNTGYSAIVDPHGNTLWISEIDRYAIHAHTIYRRQNKTLYVRWGDWLTPCLILFSLFSGIFFWVRQIDRLN</sequence>
<dbReference type="HAMAP" id="MF_01148">
    <property type="entry name" value="Lnt"/>
    <property type="match status" value="1"/>
</dbReference>